<keyword evidence="3" id="KW-0808">Transferase</keyword>
<dbReference type="Pfam" id="PF03175">
    <property type="entry name" value="DNA_pol_B_2"/>
    <property type="match status" value="1"/>
</dbReference>
<evidence type="ECO:0000256" key="5">
    <source>
        <dbReference type="ARBA" id="ARBA00022705"/>
    </source>
</evidence>
<dbReference type="Gramene" id="OIT31167">
    <property type="protein sequence ID" value="OIT31167"/>
    <property type="gene ID" value="A4A49_53008"/>
</dbReference>
<keyword evidence="5" id="KW-0235">DNA replication</keyword>
<dbReference type="EC" id="2.7.7.7" evidence="2"/>
<evidence type="ECO:0000256" key="1">
    <source>
        <dbReference type="ARBA" id="ARBA00005755"/>
    </source>
</evidence>
<feature type="region of interest" description="Disordered" evidence="9">
    <location>
        <begin position="114"/>
        <end position="138"/>
    </location>
</feature>
<reference evidence="11" key="1">
    <citation type="submission" date="2016-11" db="EMBL/GenBank/DDBJ databases">
        <title>The genome of Nicotiana attenuata.</title>
        <authorList>
            <person name="Xu S."/>
            <person name="Brockmoeller T."/>
            <person name="Gaquerel E."/>
            <person name="Navarro A."/>
            <person name="Kuhl H."/>
            <person name="Gase K."/>
            <person name="Ling Z."/>
            <person name="Zhou W."/>
            <person name="Kreitzer C."/>
            <person name="Stanke M."/>
            <person name="Tang H."/>
            <person name="Lyons E."/>
            <person name="Pandey P."/>
            <person name="Pandey S.P."/>
            <person name="Timmermann B."/>
            <person name="Baldwin I.T."/>
        </authorList>
    </citation>
    <scope>NUCLEOTIDE SEQUENCE [LARGE SCALE GENOMIC DNA]</scope>
    <source>
        <strain evidence="11">UT</strain>
    </source>
</reference>
<dbReference type="InterPro" id="IPR004868">
    <property type="entry name" value="DNA-dir_DNA_pol_B_mt/vir"/>
</dbReference>
<dbReference type="GO" id="GO:0003887">
    <property type="term" value="F:DNA-directed DNA polymerase activity"/>
    <property type="evidence" value="ECO:0007669"/>
    <property type="project" value="UniProtKB-KW"/>
</dbReference>
<keyword evidence="7" id="KW-0238">DNA-binding</keyword>
<dbReference type="GO" id="GO:0006260">
    <property type="term" value="P:DNA replication"/>
    <property type="evidence" value="ECO:0007669"/>
    <property type="project" value="UniProtKB-KW"/>
</dbReference>
<feature type="domain" description="DNA-directed DNA polymerase family B mitochondria/virus" evidence="10">
    <location>
        <begin position="148"/>
        <end position="227"/>
    </location>
</feature>
<keyword evidence="4" id="KW-0548">Nucleotidyltransferase</keyword>
<evidence type="ECO:0000313" key="12">
    <source>
        <dbReference type="Proteomes" id="UP000187609"/>
    </source>
</evidence>
<name>A0A314KPS9_NICAT</name>
<evidence type="ECO:0000313" key="11">
    <source>
        <dbReference type="EMBL" id="OIT31167.1"/>
    </source>
</evidence>
<gene>
    <name evidence="11" type="primary">DPOM_4</name>
    <name evidence="11" type="ORF">A4A49_53008</name>
</gene>
<evidence type="ECO:0000256" key="3">
    <source>
        <dbReference type="ARBA" id="ARBA00022679"/>
    </source>
</evidence>
<keyword evidence="12" id="KW-1185">Reference proteome</keyword>
<dbReference type="EMBL" id="MJEQ01001341">
    <property type="protein sequence ID" value="OIT31167.1"/>
    <property type="molecule type" value="Genomic_DNA"/>
</dbReference>
<evidence type="ECO:0000256" key="8">
    <source>
        <dbReference type="ARBA" id="ARBA00049244"/>
    </source>
</evidence>
<proteinExistence type="inferred from homology"/>
<dbReference type="STRING" id="49451.A0A314KPS9"/>
<dbReference type="Proteomes" id="UP000187609">
    <property type="component" value="Unassembled WGS sequence"/>
</dbReference>
<evidence type="ECO:0000256" key="2">
    <source>
        <dbReference type="ARBA" id="ARBA00012417"/>
    </source>
</evidence>
<dbReference type="AlphaFoldDB" id="A0A314KPS9"/>
<evidence type="ECO:0000256" key="7">
    <source>
        <dbReference type="ARBA" id="ARBA00023125"/>
    </source>
</evidence>
<comment type="similarity">
    <text evidence="1">Belongs to the DNA polymerase type-B family.</text>
</comment>
<evidence type="ECO:0000256" key="6">
    <source>
        <dbReference type="ARBA" id="ARBA00022932"/>
    </source>
</evidence>
<comment type="catalytic activity">
    <reaction evidence="8">
        <text>DNA(n) + a 2'-deoxyribonucleoside 5'-triphosphate = DNA(n+1) + diphosphate</text>
        <dbReference type="Rhea" id="RHEA:22508"/>
        <dbReference type="Rhea" id="RHEA-COMP:17339"/>
        <dbReference type="Rhea" id="RHEA-COMP:17340"/>
        <dbReference type="ChEBI" id="CHEBI:33019"/>
        <dbReference type="ChEBI" id="CHEBI:61560"/>
        <dbReference type="ChEBI" id="CHEBI:173112"/>
        <dbReference type="EC" id="2.7.7.7"/>
    </reaction>
</comment>
<organism evidence="11 12">
    <name type="scientific">Nicotiana attenuata</name>
    <name type="common">Coyote tobacco</name>
    <dbReference type="NCBI Taxonomy" id="49451"/>
    <lineage>
        <taxon>Eukaryota</taxon>
        <taxon>Viridiplantae</taxon>
        <taxon>Streptophyta</taxon>
        <taxon>Embryophyta</taxon>
        <taxon>Tracheophyta</taxon>
        <taxon>Spermatophyta</taxon>
        <taxon>Magnoliopsida</taxon>
        <taxon>eudicotyledons</taxon>
        <taxon>Gunneridae</taxon>
        <taxon>Pentapetalae</taxon>
        <taxon>asterids</taxon>
        <taxon>lamiids</taxon>
        <taxon>Solanales</taxon>
        <taxon>Solanaceae</taxon>
        <taxon>Nicotianoideae</taxon>
        <taxon>Nicotianeae</taxon>
        <taxon>Nicotiana</taxon>
    </lineage>
</organism>
<keyword evidence="6" id="KW-0239">DNA-directed DNA polymerase</keyword>
<comment type="caution">
    <text evidence="11">The sequence shown here is derived from an EMBL/GenBank/DDBJ whole genome shotgun (WGS) entry which is preliminary data.</text>
</comment>
<dbReference type="GO" id="GO:0000166">
    <property type="term" value="F:nucleotide binding"/>
    <property type="evidence" value="ECO:0007669"/>
    <property type="project" value="InterPro"/>
</dbReference>
<evidence type="ECO:0000256" key="4">
    <source>
        <dbReference type="ARBA" id="ARBA00022695"/>
    </source>
</evidence>
<evidence type="ECO:0000259" key="10">
    <source>
        <dbReference type="Pfam" id="PF03175"/>
    </source>
</evidence>
<sequence length="246" mass="28634">MRTMECLWIVCHMGTFQLLEVWDKGSKPNLLILAEEVLSRDMKFQIIEEEYEKGLRRYYSASLASLIVLNTDRSHYLLFGTLRLKGRQSGTQRCLLWALQCLISRNRKELSAPANKENLEQKLKPKPSHPKLKNSSVGESLLRGRHGQQLLAYLKKDVHLLGGVMLKAQEIYWNLYKIDIVDTIMLSSLALSIYRMHYDDPKSWTIHIATRNQERFIRRGYYGGHADGIRRSSRLHQFEKVNGESE</sequence>
<evidence type="ECO:0000256" key="9">
    <source>
        <dbReference type="SAM" id="MobiDB-lite"/>
    </source>
</evidence>
<accession>A0A314KPS9</accession>
<dbReference type="GO" id="GO:0003677">
    <property type="term" value="F:DNA binding"/>
    <property type="evidence" value="ECO:0007669"/>
    <property type="project" value="UniProtKB-KW"/>
</dbReference>
<protein>
    <recommendedName>
        <fullName evidence="2">DNA-directed DNA polymerase</fullName>
        <ecNumber evidence="2">2.7.7.7</ecNumber>
    </recommendedName>
</protein>